<proteinExistence type="predicted"/>
<dbReference type="InParanoid" id="K1PBE7"/>
<organism evidence="1">
    <name type="scientific">Magallana gigas</name>
    <name type="common">Pacific oyster</name>
    <name type="synonym">Crassostrea gigas</name>
    <dbReference type="NCBI Taxonomy" id="29159"/>
    <lineage>
        <taxon>Eukaryota</taxon>
        <taxon>Metazoa</taxon>
        <taxon>Spiralia</taxon>
        <taxon>Lophotrochozoa</taxon>
        <taxon>Mollusca</taxon>
        <taxon>Bivalvia</taxon>
        <taxon>Autobranchia</taxon>
        <taxon>Pteriomorphia</taxon>
        <taxon>Ostreida</taxon>
        <taxon>Ostreoidea</taxon>
        <taxon>Ostreidae</taxon>
        <taxon>Magallana</taxon>
    </lineage>
</organism>
<reference evidence="1" key="1">
    <citation type="journal article" date="2012" name="Nature">
        <title>The oyster genome reveals stress adaptation and complexity of shell formation.</title>
        <authorList>
            <person name="Zhang G."/>
            <person name="Fang X."/>
            <person name="Guo X."/>
            <person name="Li L."/>
            <person name="Luo R."/>
            <person name="Xu F."/>
            <person name="Yang P."/>
            <person name="Zhang L."/>
            <person name="Wang X."/>
            <person name="Qi H."/>
            <person name="Xiong Z."/>
            <person name="Que H."/>
            <person name="Xie Y."/>
            <person name="Holland P.W."/>
            <person name="Paps J."/>
            <person name="Zhu Y."/>
            <person name="Wu F."/>
            <person name="Chen Y."/>
            <person name="Wang J."/>
            <person name="Peng C."/>
            <person name="Meng J."/>
            <person name="Yang L."/>
            <person name="Liu J."/>
            <person name="Wen B."/>
            <person name="Zhang N."/>
            <person name="Huang Z."/>
            <person name="Zhu Q."/>
            <person name="Feng Y."/>
            <person name="Mount A."/>
            <person name="Hedgecock D."/>
            <person name="Xu Z."/>
            <person name="Liu Y."/>
            <person name="Domazet-Loso T."/>
            <person name="Du Y."/>
            <person name="Sun X."/>
            <person name="Zhang S."/>
            <person name="Liu B."/>
            <person name="Cheng P."/>
            <person name="Jiang X."/>
            <person name="Li J."/>
            <person name="Fan D."/>
            <person name="Wang W."/>
            <person name="Fu W."/>
            <person name="Wang T."/>
            <person name="Wang B."/>
            <person name="Zhang J."/>
            <person name="Peng Z."/>
            <person name="Li Y."/>
            <person name="Li N."/>
            <person name="Wang J."/>
            <person name="Chen M."/>
            <person name="He Y."/>
            <person name="Tan F."/>
            <person name="Song X."/>
            <person name="Zheng Q."/>
            <person name="Huang R."/>
            <person name="Yang H."/>
            <person name="Du X."/>
            <person name="Chen L."/>
            <person name="Yang M."/>
            <person name="Gaffney P.M."/>
            <person name="Wang S."/>
            <person name="Luo L."/>
            <person name="She Z."/>
            <person name="Ming Y."/>
            <person name="Huang W."/>
            <person name="Zhang S."/>
            <person name="Huang B."/>
            <person name="Zhang Y."/>
            <person name="Qu T."/>
            <person name="Ni P."/>
            <person name="Miao G."/>
            <person name="Wang J."/>
            <person name="Wang Q."/>
            <person name="Steinberg C.E."/>
            <person name="Wang H."/>
            <person name="Li N."/>
            <person name="Qian L."/>
            <person name="Zhang G."/>
            <person name="Li Y."/>
            <person name="Yang H."/>
            <person name="Liu X."/>
            <person name="Wang J."/>
            <person name="Yin Y."/>
            <person name="Wang J."/>
        </authorList>
    </citation>
    <scope>NUCLEOTIDE SEQUENCE [LARGE SCALE GENOMIC DNA]</scope>
    <source>
        <strain evidence="1">05x7-T-G4-1.051#20</strain>
    </source>
</reference>
<dbReference type="AlphaFoldDB" id="K1PBE7"/>
<protein>
    <submittedName>
        <fullName evidence="1">Uncharacterized protein</fullName>
    </submittedName>
</protein>
<evidence type="ECO:0000313" key="1">
    <source>
        <dbReference type="EMBL" id="EKC18793.1"/>
    </source>
</evidence>
<name>K1PBE7_MAGGI</name>
<dbReference type="HOGENOM" id="CLU_445684_0_0_1"/>
<accession>K1PBE7</accession>
<dbReference type="EMBL" id="JH815771">
    <property type="protein sequence ID" value="EKC18793.1"/>
    <property type="molecule type" value="Genomic_DNA"/>
</dbReference>
<gene>
    <name evidence="1" type="ORF">CGI_10011022</name>
</gene>
<sequence length="613" mass="69728">MSKRRVKLPGRFSESKWFVIRYSSDKELSPPLTSSQLEDEETGETGEEKEFKVGDQVQAPWNGVMYQGKIEFESDSKDECLKYTDSKKKTKKRRAHVPAKKTAADVEDADAILKKSKKVDNDLNVDCDSRANINTDAGANVSSCPATSSQSGSFLSALSDNGCGECILKDTELNSSREFQNQQERDIAYWKSEALKLRVELEALKKNSSESAKETSDGQSNHYLPKRGICVDKCCYVVAENPENFTIPRGYVKFVDGHDIYIEAKWLSNIKSLFRGKTKPHCLKLIMNGFYEPHEIQKKTAMILLQTPLGQALKAEPVGVYDDDMSGMTEDESNMSKKSRTDIPKEALVETIQKKLKGYMVLPVSKLRQPSFGNLLREPDIKHVKELEREFSERPGNYFQLMVVNVCGEMKEDNFESCTLEVIGGNHSREALQNIISTTADPTPFEKRMCIVYTNLNPDEAKYVANQHNQVRKFGTDLDLVDRASCFRYSLFEKAGYTHVQDTTTKATPTGRDMITEWKEGLQLAMGSVSRKTLNNRFRLEMRFAQLSSEVWIKFLDFVNKLKMEIKKDKISGRLLKPLDGVQEKSLLKFLKNYNSGKINFKQLVSLCTEFKW</sequence>